<dbReference type="RefSeq" id="XP_040719805.1">
    <property type="nucleotide sequence ID" value="XM_040863332.1"/>
</dbReference>
<feature type="region of interest" description="Disordered" evidence="1">
    <location>
        <begin position="75"/>
        <end position="134"/>
    </location>
</feature>
<feature type="region of interest" description="Disordered" evidence="1">
    <location>
        <begin position="527"/>
        <end position="551"/>
    </location>
</feature>
<feature type="compositionally biased region" description="Acidic residues" evidence="1">
    <location>
        <begin position="381"/>
        <end position="391"/>
    </location>
</feature>
<feature type="region of interest" description="Disordered" evidence="1">
    <location>
        <begin position="361"/>
        <end position="392"/>
    </location>
</feature>
<dbReference type="InParanoid" id="A0A1Y2EGD6"/>
<feature type="compositionally biased region" description="Basic and acidic residues" evidence="1">
    <location>
        <begin position="622"/>
        <end position="640"/>
    </location>
</feature>
<protein>
    <submittedName>
        <fullName evidence="2">Uncharacterized protein</fullName>
    </submittedName>
</protein>
<feature type="compositionally biased region" description="Low complexity" evidence="1">
    <location>
        <begin position="528"/>
        <end position="545"/>
    </location>
</feature>
<feature type="region of interest" description="Disordered" evidence="1">
    <location>
        <begin position="188"/>
        <end position="270"/>
    </location>
</feature>
<proteinExistence type="predicted"/>
<evidence type="ECO:0000313" key="2">
    <source>
        <dbReference type="EMBL" id="ORY69855.1"/>
    </source>
</evidence>
<reference evidence="2 3" key="1">
    <citation type="submission" date="2016-07" db="EMBL/GenBank/DDBJ databases">
        <title>Pervasive Adenine N6-methylation of Active Genes in Fungi.</title>
        <authorList>
            <consortium name="DOE Joint Genome Institute"/>
            <person name="Mondo S.J."/>
            <person name="Dannebaum R.O."/>
            <person name="Kuo R.C."/>
            <person name="Labutti K."/>
            <person name="Haridas S."/>
            <person name="Kuo A."/>
            <person name="Salamov A."/>
            <person name="Ahrendt S.R."/>
            <person name="Lipzen A."/>
            <person name="Sullivan W."/>
            <person name="Andreopoulos W.B."/>
            <person name="Clum A."/>
            <person name="Lindquist E."/>
            <person name="Daum C."/>
            <person name="Ramamoorthy G.K."/>
            <person name="Gryganskyi A."/>
            <person name="Culley D."/>
            <person name="Magnuson J.K."/>
            <person name="James T.Y."/>
            <person name="O'Malley M.A."/>
            <person name="Stajich J.E."/>
            <person name="Spatafora J.W."/>
            <person name="Visel A."/>
            <person name="Grigoriev I.V."/>
        </authorList>
    </citation>
    <scope>NUCLEOTIDE SEQUENCE [LARGE SCALE GENOMIC DNA]</scope>
    <source>
        <strain evidence="2 3">CBS 129021</strain>
    </source>
</reference>
<gene>
    <name evidence="2" type="ORF">BCR38DRAFT_481018</name>
</gene>
<dbReference type="Proteomes" id="UP000193689">
    <property type="component" value="Unassembled WGS sequence"/>
</dbReference>
<evidence type="ECO:0000313" key="3">
    <source>
        <dbReference type="Proteomes" id="UP000193689"/>
    </source>
</evidence>
<dbReference type="GeneID" id="63779544"/>
<dbReference type="AlphaFoldDB" id="A0A1Y2EGD6"/>
<comment type="caution">
    <text evidence="2">The sequence shown here is derived from an EMBL/GenBank/DDBJ whole genome shotgun (WGS) entry which is preliminary data.</text>
</comment>
<name>A0A1Y2EGD6_9PEZI</name>
<sequence length="640" mass="69114">MDDATHLVSELFTKLDELERKIIEHRQGMAVEFQRYSQHLLQGASEEVSAIVEKAIRDSMPRYPALSPALHLASPLNAADSPESPPPSHSDVDSSNFITDDGSSDRKRRVRVSPPPILPHTSGTPPDTASRSPHAREVEFHGLFTPTYLPLLDGAVHRSQPTIPPQAPAATSIQSQVKQISLSSLARGVSWRPDPVRRPTEDTISSNTSDDSAYGKNRRSALRRSSSSSTTKTQSPRRVRFEVEGGEVLPTASPPLSPRVNTDHLPSPLGNATNLLDESYDSGIVEENEDPDVGLLGSSPPRPKKITSTDRLKALARTSSEDTSKWTVVGDTQGIDDDDDLLVMACANDRTSAAATAAVTDASAQHQSTHTPVRSDFGNPVDEEIPDTPEEAAERAHEAMVEMPQMVSFRGKKKFSPPRLSVDAKARFEGVTSNTQTVRASAQTTSKPVVLSKDQHVEEEEMFSYESDEDETGGSLPKMKYIGESPPKKYIDDEDDGLEGESMDGSASEDMPIALCSTSPAISISQHVSSAPTSVTSPSTAGATAHVDAAKPQSRHFSASIGSYKGKSFNMSSVTNDEIQKRAAKMGDIYSFIGSVDGRSGVDESTSYRPEKTNFGGTPRSLSERMIMEDLAEGRESSPD</sequence>
<feature type="compositionally biased region" description="Acidic residues" evidence="1">
    <location>
        <begin position="463"/>
        <end position="472"/>
    </location>
</feature>
<feature type="region of interest" description="Disordered" evidence="1">
    <location>
        <begin position="463"/>
        <end position="511"/>
    </location>
</feature>
<feature type="compositionally biased region" description="Acidic residues" evidence="1">
    <location>
        <begin position="492"/>
        <end position="502"/>
    </location>
</feature>
<accession>A0A1Y2EGD6</accession>
<keyword evidence="3" id="KW-1185">Reference proteome</keyword>
<dbReference type="EMBL" id="MCFJ01000002">
    <property type="protein sequence ID" value="ORY69855.1"/>
    <property type="molecule type" value="Genomic_DNA"/>
</dbReference>
<feature type="compositionally biased region" description="Polar residues" evidence="1">
    <location>
        <begin position="121"/>
        <end position="131"/>
    </location>
</feature>
<evidence type="ECO:0000256" key="1">
    <source>
        <dbReference type="SAM" id="MobiDB-lite"/>
    </source>
</evidence>
<dbReference type="OrthoDB" id="5418627at2759"/>
<organism evidence="2 3">
    <name type="scientific">Pseudomassariella vexata</name>
    <dbReference type="NCBI Taxonomy" id="1141098"/>
    <lineage>
        <taxon>Eukaryota</taxon>
        <taxon>Fungi</taxon>
        <taxon>Dikarya</taxon>
        <taxon>Ascomycota</taxon>
        <taxon>Pezizomycotina</taxon>
        <taxon>Sordariomycetes</taxon>
        <taxon>Xylariomycetidae</taxon>
        <taxon>Amphisphaeriales</taxon>
        <taxon>Pseudomassariaceae</taxon>
        <taxon>Pseudomassariella</taxon>
    </lineage>
</organism>
<feature type="region of interest" description="Disordered" evidence="1">
    <location>
        <begin position="596"/>
        <end position="640"/>
    </location>
</feature>
<feature type="compositionally biased region" description="Low complexity" evidence="1">
    <location>
        <begin position="223"/>
        <end position="236"/>
    </location>
</feature>
<feature type="compositionally biased region" description="Polar residues" evidence="1">
    <location>
        <begin position="202"/>
        <end position="211"/>
    </location>
</feature>